<evidence type="ECO:0000256" key="1">
    <source>
        <dbReference type="SAM" id="Phobius"/>
    </source>
</evidence>
<reference evidence="2 3" key="1">
    <citation type="submission" date="2018-05" db="EMBL/GenBank/DDBJ databases">
        <title>Rhodohalobacter halophilus gen. nov., sp. nov., a moderately halophilic member of the family Balneolaceae.</title>
        <authorList>
            <person name="Liu Z.-W."/>
        </authorList>
    </citation>
    <scope>NUCLEOTIDE SEQUENCE [LARGE SCALE GENOMIC DNA]</scope>
    <source>
        <strain evidence="2 3">8A47</strain>
    </source>
</reference>
<keyword evidence="3" id="KW-1185">Reference proteome</keyword>
<protein>
    <submittedName>
        <fullName evidence="2">Uncharacterized protein</fullName>
    </submittedName>
</protein>
<comment type="caution">
    <text evidence="2">The sequence shown here is derived from an EMBL/GenBank/DDBJ whole genome shotgun (WGS) entry which is preliminary data.</text>
</comment>
<organism evidence="2 3">
    <name type="scientific">Rhodohalobacter mucosus</name>
    <dbReference type="NCBI Taxonomy" id="2079485"/>
    <lineage>
        <taxon>Bacteria</taxon>
        <taxon>Pseudomonadati</taxon>
        <taxon>Balneolota</taxon>
        <taxon>Balneolia</taxon>
        <taxon>Balneolales</taxon>
        <taxon>Balneolaceae</taxon>
        <taxon>Rhodohalobacter</taxon>
    </lineage>
</organism>
<gene>
    <name evidence="2" type="ORF">DDZ15_05935</name>
</gene>
<keyword evidence="1" id="KW-0472">Membrane</keyword>
<accession>A0A316TT58</accession>
<dbReference type="EMBL" id="QGGB01000005">
    <property type="protein sequence ID" value="PWN06811.1"/>
    <property type="molecule type" value="Genomic_DNA"/>
</dbReference>
<sequence length="71" mass="8631">MKTWHWIALGILTVISLVLEFVFLADYDSHWWNAIPGFYIYWGFLSCVVIIYVSKWLGKLFIFRSEEYYDR</sequence>
<evidence type="ECO:0000313" key="3">
    <source>
        <dbReference type="Proteomes" id="UP000245533"/>
    </source>
</evidence>
<dbReference type="Proteomes" id="UP000245533">
    <property type="component" value="Unassembled WGS sequence"/>
</dbReference>
<dbReference type="OrthoDB" id="1525247at2"/>
<proteinExistence type="predicted"/>
<keyword evidence="1" id="KW-0812">Transmembrane</keyword>
<feature type="transmembrane region" description="Helical" evidence="1">
    <location>
        <begin position="7"/>
        <end position="25"/>
    </location>
</feature>
<evidence type="ECO:0000313" key="2">
    <source>
        <dbReference type="EMBL" id="PWN06811.1"/>
    </source>
</evidence>
<keyword evidence="1" id="KW-1133">Transmembrane helix</keyword>
<feature type="transmembrane region" description="Helical" evidence="1">
    <location>
        <begin position="31"/>
        <end position="54"/>
    </location>
</feature>
<name>A0A316TT58_9BACT</name>
<dbReference type="RefSeq" id="WP_109646102.1">
    <property type="nucleotide sequence ID" value="NZ_QGGB01000005.1"/>
</dbReference>
<dbReference type="AlphaFoldDB" id="A0A316TT58"/>